<keyword evidence="3" id="KW-1185">Reference proteome</keyword>
<evidence type="ECO:0000313" key="3">
    <source>
        <dbReference type="Proteomes" id="UP001630127"/>
    </source>
</evidence>
<sequence>MMMKKDQLTHRGLAKLAKQYGGIFRLKMGFLNIVAVSSPDIARQILQVHDNIFSNRPTTIAIRYLTYNQADMAFAHYGPFWRELVFRLTTNITYRAAFGSTRRERQDEFVRILQEFSELFGAFNIADFIPWLAWVDPQGVSKRFVKARASLDVFIDTIIDNHVEKKKNENGCIATERNMMDELLSSYSDDHKGNNESENSQKAIGLTKNNIKAIIMDNSLVQD</sequence>
<evidence type="ECO:0000313" key="2">
    <source>
        <dbReference type="EMBL" id="KAL3527171.1"/>
    </source>
</evidence>
<reference evidence="2 3" key="1">
    <citation type="submission" date="2024-11" db="EMBL/GenBank/DDBJ databases">
        <title>A near-complete genome assembly of Cinchona calisaya.</title>
        <authorList>
            <person name="Lian D.C."/>
            <person name="Zhao X.W."/>
            <person name="Wei L."/>
        </authorList>
    </citation>
    <scope>NUCLEOTIDE SEQUENCE [LARGE SCALE GENOMIC DNA]</scope>
    <source>
        <tissue evidence="2">Nenye</tissue>
    </source>
</reference>
<dbReference type="Pfam" id="PF00067">
    <property type="entry name" value="p450"/>
    <property type="match status" value="1"/>
</dbReference>
<dbReference type="PRINTS" id="PR00463">
    <property type="entry name" value="EP450I"/>
</dbReference>
<keyword evidence="1" id="KW-0560">Oxidoreductase</keyword>
<comment type="caution">
    <text evidence="2">The sequence shown here is derived from an EMBL/GenBank/DDBJ whole genome shotgun (WGS) entry which is preliminary data.</text>
</comment>
<proteinExistence type="predicted"/>
<dbReference type="InterPro" id="IPR053062">
    <property type="entry name" value="CYP450_84A"/>
</dbReference>
<dbReference type="InterPro" id="IPR001128">
    <property type="entry name" value="Cyt_P450"/>
</dbReference>
<dbReference type="SUPFAM" id="SSF48264">
    <property type="entry name" value="Cytochrome P450"/>
    <property type="match status" value="1"/>
</dbReference>
<organism evidence="2 3">
    <name type="scientific">Cinchona calisaya</name>
    <dbReference type="NCBI Taxonomy" id="153742"/>
    <lineage>
        <taxon>Eukaryota</taxon>
        <taxon>Viridiplantae</taxon>
        <taxon>Streptophyta</taxon>
        <taxon>Embryophyta</taxon>
        <taxon>Tracheophyta</taxon>
        <taxon>Spermatophyta</taxon>
        <taxon>Magnoliopsida</taxon>
        <taxon>eudicotyledons</taxon>
        <taxon>Gunneridae</taxon>
        <taxon>Pentapetalae</taxon>
        <taxon>asterids</taxon>
        <taxon>lamiids</taxon>
        <taxon>Gentianales</taxon>
        <taxon>Rubiaceae</taxon>
        <taxon>Cinchonoideae</taxon>
        <taxon>Cinchoneae</taxon>
        <taxon>Cinchona</taxon>
    </lineage>
</organism>
<evidence type="ECO:0000256" key="1">
    <source>
        <dbReference type="ARBA" id="ARBA00023002"/>
    </source>
</evidence>
<dbReference type="InterPro" id="IPR036396">
    <property type="entry name" value="Cyt_P450_sf"/>
</dbReference>
<dbReference type="AlphaFoldDB" id="A0ABD3A8J8"/>
<dbReference type="GO" id="GO:0016491">
    <property type="term" value="F:oxidoreductase activity"/>
    <property type="evidence" value="ECO:0007669"/>
    <property type="project" value="UniProtKB-KW"/>
</dbReference>
<dbReference type="Gene3D" id="1.10.630.10">
    <property type="entry name" value="Cytochrome P450"/>
    <property type="match status" value="1"/>
</dbReference>
<accession>A0ABD3A8J8</accession>
<dbReference type="PANTHER" id="PTHR47945">
    <property type="entry name" value="CYTOCHROME P450 84A1-RELATED"/>
    <property type="match status" value="1"/>
</dbReference>
<dbReference type="PANTHER" id="PTHR47945:SF5">
    <property type="entry name" value="CYTOCHROME P450 84A1-RELATED"/>
    <property type="match status" value="1"/>
</dbReference>
<evidence type="ECO:0008006" key="4">
    <source>
        <dbReference type="Google" id="ProtNLM"/>
    </source>
</evidence>
<dbReference type="InterPro" id="IPR002401">
    <property type="entry name" value="Cyt_P450_E_grp-I"/>
</dbReference>
<name>A0ABD3A8J8_9GENT</name>
<protein>
    <recommendedName>
        <fullName evidence="4">Ferulate 5-hydroxylase</fullName>
    </recommendedName>
</protein>
<dbReference type="EMBL" id="JBJUIK010000005">
    <property type="protein sequence ID" value="KAL3527171.1"/>
    <property type="molecule type" value="Genomic_DNA"/>
</dbReference>
<gene>
    <name evidence="2" type="ORF">ACH5RR_011827</name>
</gene>
<dbReference type="Proteomes" id="UP001630127">
    <property type="component" value="Unassembled WGS sequence"/>
</dbReference>